<dbReference type="HOGENOM" id="CLU_104213_0_0_11"/>
<accession>B5HW52</accession>
<keyword evidence="3" id="KW-1185">Reference proteome</keyword>
<evidence type="ECO:0000256" key="1">
    <source>
        <dbReference type="SAM" id="MobiDB-lite"/>
    </source>
</evidence>
<sequence>MTGSDRARSLEQPVLWRRESSGGGMDIAGARRSAARIASALRRTRATSAMRDLVSHLTAAVRARPRPPADVPELCRALCQEMSVRRGGRPVDLRFERFPDEIAVTGLWVEFEDFDLVIIEERAEEMQQLVILGHELWHLHAGHAHHHAAAADALAKRPGWDSVALTVAARDGSRAADEAEADDFGHRLAAAFRPFVSGRGSGARPGTVQRTLGYRGGGAR</sequence>
<organism evidence="2 3">
    <name type="scientific">Streptomyces sviceus (strain ATCC 29083 / DSM 924 / JCM 4929 / NBRC 13980 / NCIMB 11184 / NRRL 5439 / UC 5370)</name>
    <dbReference type="NCBI Taxonomy" id="463191"/>
    <lineage>
        <taxon>Bacteria</taxon>
        <taxon>Bacillati</taxon>
        <taxon>Actinomycetota</taxon>
        <taxon>Actinomycetes</taxon>
        <taxon>Kitasatosporales</taxon>
        <taxon>Streptomycetaceae</taxon>
        <taxon>Streptomyces</taxon>
    </lineage>
</organism>
<evidence type="ECO:0000313" key="2">
    <source>
        <dbReference type="EMBL" id="EDY57057.1"/>
    </source>
</evidence>
<dbReference type="eggNOG" id="ENOG50302A3">
    <property type="taxonomic scope" value="Bacteria"/>
</dbReference>
<name>B5HW52_STRX2</name>
<dbReference type="Proteomes" id="UP000002785">
    <property type="component" value="Chromosome"/>
</dbReference>
<proteinExistence type="predicted"/>
<gene>
    <name evidence="2" type="ORF">SSEG_03637</name>
</gene>
<reference evidence="2" key="1">
    <citation type="submission" date="2009-10" db="EMBL/GenBank/DDBJ databases">
        <title>The genome sequence of Streptomyces sviceus strain ATCC 29083.</title>
        <authorList>
            <consortium name="The Broad Institute Genome Sequencing Platform"/>
            <consortium name="Broad Institute Microbial Sequencing Center"/>
            <person name="Fischbach M."/>
            <person name="Godfrey P."/>
            <person name="Ward D."/>
            <person name="Young S."/>
            <person name="Zeng Q."/>
            <person name="Koehrsen M."/>
            <person name="Alvarado L."/>
            <person name="Berlin A.M."/>
            <person name="Bochicchio J."/>
            <person name="Borenstein D."/>
            <person name="Chapman S.B."/>
            <person name="Chen Z."/>
            <person name="Engels R."/>
            <person name="Freedman E."/>
            <person name="Gellesch M."/>
            <person name="Goldberg J."/>
            <person name="Griggs A."/>
            <person name="Gujja S."/>
            <person name="Heilman E.R."/>
            <person name="Heiman D.I."/>
            <person name="Hepburn T.A."/>
            <person name="Howarth C."/>
            <person name="Jen D."/>
            <person name="Larson L."/>
            <person name="Lewis B."/>
            <person name="Mehta T."/>
            <person name="Park D."/>
            <person name="Pearson M."/>
            <person name="Richards J."/>
            <person name="Roberts A."/>
            <person name="Saif S."/>
            <person name="Shea T.D."/>
            <person name="Shenoy N."/>
            <person name="Sisk P."/>
            <person name="Stolte C."/>
            <person name="Sykes S.N."/>
            <person name="Thomson T."/>
            <person name="Walk T."/>
            <person name="White J."/>
            <person name="Yandava C."/>
            <person name="Straight P."/>
            <person name="Clardy J."/>
            <person name="Hung D."/>
            <person name="Kolter R."/>
            <person name="Mekalanos J."/>
            <person name="Walker S."/>
            <person name="Walsh C.T."/>
            <person name="Wieland-Brown L.C."/>
            <person name="Haas B."/>
            <person name="Nusbaum C."/>
            <person name="Birren B."/>
        </authorList>
    </citation>
    <scope>NUCLEOTIDE SEQUENCE [LARGE SCALE GENOMIC DNA]</scope>
    <source>
        <strain evidence="2">ATCC 29083</strain>
    </source>
</reference>
<dbReference type="AlphaFoldDB" id="B5HW52"/>
<evidence type="ECO:0000313" key="3">
    <source>
        <dbReference type="Proteomes" id="UP000002785"/>
    </source>
</evidence>
<feature type="region of interest" description="Disordered" evidence="1">
    <location>
        <begin position="200"/>
        <end position="220"/>
    </location>
</feature>
<evidence type="ECO:0008006" key="4">
    <source>
        <dbReference type="Google" id="ProtNLM"/>
    </source>
</evidence>
<dbReference type="EMBL" id="CM000951">
    <property type="protein sequence ID" value="EDY57057.1"/>
    <property type="molecule type" value="Genomic_DNA"/>
</dbReference>
<protein>
    <recommendedName>
        <fullName evidence="4">Toxin-antitoxin system, toxin component family protein</fullName>
    </recommendedName>
</protein>